<evidence type="ECO:0000256" key="3">
    <source>
        <dbReference type="ARBA" id="ARBA00023235"/>
    </source>
</evidence>
<dbReference type="GO" id="GO:0001522">
    <property type="term" value="P:pseudouridine synthesis"/>
    <property type="evidence" value="ECO:0007669"/>
    <property type="project" value="InterPro"/>
</dbReference>
<feature type="domain" description="Pseudouridine synthase RsuA/RluA-like" evidence="5">
    <location>
        <begin position="37"/>
        <end position="165"/>
    </location>
</feature>
<keyword evidence="3 4" id="KW-0413">Isomerase</keyword>
<accession>A0A918WNN9</accession>
<dbReference type="PROSITE" id="PS01149">
    <property type="entry name" value="PSI_RSU"/>
    <property type="match status" value="1"/>
</dbReference>
<proteinExistence type="inferred from homology"/>
<evidence type="ECO:0000256" key="4">
    <source>
        <dbReference type="RuleBase" id="RU003887"/>
    </source>
</evidence>
<dbReference type="InterPro" id="IPR006145">
    <property type="entry name" value="PsdUridine_synth_RsuA/RluA"/>
</dbReference>
<dbReference type="Pfam" id="PF00849">
    <property type="entry name" value="PseudoU_synth_2"/>
    <property type="match status" value="1"/>
</dbReference>
<organism evidence="6 7">
    <name type="scientific">Roseibacillus persicicus</name>
    <dbReference type="NCBI Taxonomy" id="454148"/>
    <lineage>
        <taxon>Bacteria</taxon>
        <taxon>Pseudomonadati</taxon>
        <taxon>Verrucomicrobiota</taxon>
        <taxon>Verrucomicrobiia</taxon>
        <taxon>Verrucomicrobiales</taxon>
        <taxon>Verrucomicrobiaceae</taxon>
        <taxon>Roseibacillus</taxon>
    </lineage>
</organism>
<gene>
    <name evidence="6" type="ORF">GCM10007100_33400</name>
</gene>
<dbReference type="GO" id="GO:0006364">
    <property type="term" value="P:rRNA processing"/>
    <property type="evidence" value="ECO:0007669"/>
    <property type="project" value="UniProtKB-ARBA"/>
</dbReference>
<dbReference type="InterPro" id="IPR000748">
    <property type="entry name" value="PsdUridine_synth_RsuA/RluB/E/F"/>
</dbReference>
<dbReference type="EMBL" id="BMXI01000016">
    <property type="protein sequence ID" value="GHC63213.1"/>
    <property type="molecule type" value="Genomic_DNA"/>
</dbReference>
<protein>
    <recommendedName>
        <fullName evidence="4">Pseudouridine synthase</fullName>
        <ecNumber evidence="4">5.4.99.-</ecNumber>
    </recommendedName>
</protein>
<evidence type="ECO:0000256" key="1">
    <source>
        <dbReference type="ARBA" id="ARBA00008348"/>
    </source>
</evidence>
<dbReference type="AlphaFoldDB" id="A0A918WNN9"/>
<evidence type="ECO:0000313" key="6">
    <source>
        <dbReference type="EMBL" id="GHC63213.1"/>
    </source>
</evidence>
<dbReference type="InterPro" id="IPR018496">
    <property type="entry name" value="PsdUridine_synth_RsuA/RluB_CS"/>
</dbReference>
<comment type="similarity">
    <text evidence="1 4">Belongs to the pseudouridine synthase RsuA family.</text>
</comment>
<dbReference type="Gene3D" id="3.30.70.580">
    <property type="entry name" value="Pseudouridine synthase I, catalytic domain, N-terminal subdomain"/>
    <property type="match status" value="1"/>
</dbReference>
<name>A0A918WNN9_9BACT</name>
<dbReference type="InterPro" id="IPR042092">
    <property type="entry name" value="PsdUridine_s_RsuA/RluB/E/F_cat"/>
</dbReference>
<dbReference type="Gene3D" id="3.30.70.1560">
    <property type="entry name" value="Alpha-L RNA-binding motif"/>
    <property type="match status" value="1"/>
</dbReference>
<dbReference type="SUPFAM" id="SSF55120">
    <property type="entry name" value="Pseudouridine synthase"/>
    <property type="match status" value="1"/>
</dbReference>
<dbReference type="PANTHER" id="PTHR47683">
    <property type="entry name" value="PSEUDOURIDINE SYNTHASE FAMILY PROTEIN-RELATED"/>
    <property type="match status" value="1"/>
</dbReference>
<keyword evidence="7" id="KW-1185">Reference proteome</keyword>
<dbReference type="NCBIfam" id="TIGR00093">
    <property type="entry name" value="pseudouridine synthase"/>
    <property type="match status" value="1"/>
</dbReference>
<dbReference type="GO" id="GO:0140098">
    <property type="term" value="F:catalytic activity, acting on RNA"/>
    <property type="evidence" value="ECO:0007669"/>
    <property type="project" value="UniProtKB-ARBA"/>
</dbReference>
<dbReference type="InterPro" id="IPR020103">
    <property type="entry name" value="PsdUridine_synth_cat_dom_sf"/>
</dbReference>
<sequence>MVRVNGVVCPEGAFQVGPFDRVECGSEVLQARVARSLMLHKPLGVVSATSDLEHRTVVDLIGEPWATELHLAGRLDRFTSGLLILSNDSSLTEALTEPGRKLGKRYRVTCDGDVTPEIVVAFEKGIWFAKEQVATQPAQVELLSGRQCLLTIYEGKHHQVKRMFARFDVKVTALHRETMGPLSLDPALQPGEWRMLTADELQLCSFHRAEKA</sequence>
<dbReference type="InterPro" id="IPR050343">
    <property type="entry name" value="RsuA_PseudoU_synthase"/>
</dbReference>
<keyword evidence="2" id="KW-0694">RNA-binding</keyword>
<evidence type="ECO:0000256" key="2">
    <source>
        <dbReference type="ARBA" id="ARBA00022884"/>
    </source>
</evidence>
<reference evidence="6" key="2">
    <citation type="submission" date="2020-09" db="EMBL/GenBank/DDBJ databases">
        <authorList>
            <person name="Sun Q."/>
            <person name="Kim S."/>
        </authorList>
    </citation>
    <scope>NUCLEOTIDE SEQUENCE</scope>
    <source>
        <strain evidence="6">KCTC 12988</strain>
    </source>
</reference>
<dbReference type="EC" id="5.4.99.-" evidence="4"/>
<dbReference type="InterPro" id="IPR020094">
    <property type="entry name" value="TruA/RsuA/RluB/E/F_N"/>
</dbReference>
<dbReference type="PANTHER" id="PTHR47683:SF4">
    <property type="entry name" value="PSEUDOURIDINE SYNTHASE"/>
    <property type="match status" value="1"/>
</dbReference>
<dbReference type="CDD" id="cd02553">
    <property type="entry name" value="PseudoU_synth_RsuA"/>
    <property type="match status" value="1"/>
</dbReference>
<dbReference type="GO" id="GO:0009982">
    <property type="term" value="F:pseudouridine synthase activity"/>
    <property type="evidence" value="ECO:0007669"/>
    <property type="project" value="InterPro"/>
</dbReference>
<comment type="caution">
    <text evidence="6">The sequence shown here is derived from an EMBL/GenBank/DDBJ whole genome shotgun (WGS) entry which is preliminary data.</text>
</comment>
<dbReference type="GO" id="GO:0003723">
    <property type="term" value="F:RNA binding"/>
    <property type="evidence" value="ECO:0007669"/>
    <property type="project" value="UniProtKB-KW"/>
</dbReference>
<evidence type="ECO:0000259" key="5">
    <source>
        <dbReference type="Pfam" id="PF00849"/>
    </source>
</evidence>
<evidence type="ECO:0000313" key="7">
    <source>
        <dbReference type="Proteomes" id="UP000644507"/>
    </source>
</evidence>
<dbReference type="Proteomes" id="UP000644507">
    <property type="component" value="Unassembled WGS sequence"/>
</dbReference>
<reference evidence="6" key="1">
    <citation type="journal article" date="2014" name="Int. J. Syst. Evol. Microbiol.">
        <title>Complete genome sequence of Corynebacterium casei LMG S-19264T (=DSM 44701T), isolated from a smear-ripened cheese.</title>
        <authorList>
            <consortium name="US DOE Joint Genome Institute (JGI-PGF)"/>
            <person name="Walter F."/>
            <person name="Albersmeier A."/>
            <person name="Kalinowski J."/>
            <person name="Ruckert C."/>
        </authorList>
    </citation>
    <scope>NUCLEOTIDE SEQUENCE</scope>
    <source>
        <strain evidence="6">KCTC 12988</strain>
    </source>
</reference>